<dbReference type="KEGG" id="agi:FSB73_22645"/>
<evidence type="ECO:0000313" key="3">
    <source>
        <dbReference type="EMBL" id="QEC74053.1"/>
    </source>
</evidence>
<organism evidence="3 4">
    <name type="scientific">Arachidicoccus ginsenosidivorans</name>
    <dbReference type="NCBI Taxonomy" id="496057"/>
    <lineage>
        <taxon>Bacteria</taxon>
        <taxon>Pseudomonadati</taxon>
        <taxon>Bacteroidota</taxon>
        <taxon>Chitinophagia</taxon>
        <taxon>Chitinophagales</taxon>
        <taxon>Chitinophagaceae</taxon>
        <taxon>Arachidicoccus</taxon>
    </lineage>
</organism>
<keyword evidence="4" id="KW-1185">Reference proteome</keyword>
<sequence length="253" mass="27076">MLLSDKVIVITGGASGIGYACVKAYIKAGAQVVVLDIQQGAMDRLIAEIGPDHLAIDCDVTKESSVKLAIEQVKDRYGRIDAIHNNAGIATPSKSLDLTTPGEWQTIMNVNLFSIYLTTKFGLPYLKQSAGCILNTSSMVASIGQLNHAAYVASKGAVDALTKAMALDYAPYKIRVNAVAPAGVWTPTLEKWAAEQPDKESIEQYLDDIHVLGYCPKGDVVADGCTFLLSDKARFITGHIMPIGGGAELGYRR</sequence>
<dbReference type="OrthoDB" id="597477at2"/>
<evidence type="ECO:0000256" key="1">
    <source>
        <dbReference type="ARBA" id="ARBA00006484"/>
    </source>
</evidence>
<dbReference type="GO" id="GO:0016491">
    <property type="term" value="F:oxidoreductase activity"/>
    <property type="evidence" value="ECO:0007669"/>
    <property type="project" value="UniProtKB-KW"/>
</dbReference>
<dbReference type="SUPFAM" id="SSF51735">
    <property type="entry name" value="NAD(P)-binding Rossmann-fold domains"/>
    <property type="match status" value="1"/>
</dbReference>
<comment type="similarity">
    <text evidence="1">Belongs to the short-chain dehydrogenases/reductases (SDR) family.</text>
</comment>
<dbReference type="PROSITE" id="PS00061">
    <property type="entry name" value="ADH_SHORT"/>
    <property type="match status" value="1"/>
</dbReference>
<dbReference type="PRINTS" id="PR00081">
    <property type="entry name" value="GDHRDH"/>
</dbReference>
<dbReference type="PANTHER" id="PTHR43180:SF66">
    <property type="entry name" value="SHORT-CHAIN DEHYDROGENASE_REDUCTASE FAMILY PROTEIN"/>
    <property type="match status" value="1"/>
</dbReference>
<dbReference type="InterPro" id="IPR020904">
    <property type="entry name" value="Sc_DH/Rdtase_CS"/>
</dbReference>
<dbReference type="Pfam" id="PF13561">
    <property type="entry name" value="adh_short_C2"/>
    <property type="match status" value="1"/>
</dbReference>
<dbReference type="FunFam" id="3.40.50.720:FF:000084">
    <property type="entry name" value="Short-chain dehydrogenase reductase"/>
    <property type="match status" value="1"/>
</dbReference>
<dbReference type="PROSITE" id="PS51257">
    <property type="entry name" value="PROKAR_LIPOPROTEIN"/>
    <property type="match status" value="1"/>
</dbReference>
<dbReference type="PANTHER" id="PTHR43180">
    <property type="entry name" value="3-OXOACYL-(ACYL-CARRIER-PROTEIN) REDUCTASE (AFU_ORTHOLOGUE AFUA_6G11210)"/>
    <property type="match status" value="1"/>
</dbReference>
<dbReference type="EMBL" id="CP042434">
    <property type="protein sequence ID" value="QEC74053.1"/>
    <property type="molecule type" value="Genomic_DNA"/>
</dbReference>
<dbReference type="InterPro" id="IPR036291">
    <property type="entry name" value="NAD(P)-bd_dom_sf"/>
</dbReference>
<protein>
    <submittedName>
        <fullName evidence="3">SDR family oxidoreductase</fullName>
    </submittedName>
</protein>
<reference evidence="3 4" key="1">
    <citation type="journal article" date="2017" name="Int. J. Syst. Evol. Microbiol.">
        <title>Arachidicoccus ginsenosidivorans sp. nov., with ginsenoside-converting activity isolated from ginseng cultivating soil.</title>
        <authorList>
            <person name="Siddiqi M.Z."/>
            <person name="Aslam Z."/>
            <person name="Im W.T."/>
        </authorList>
    </citation>
    <scope>NUCLEOTIDE SEQUENCE [LARGE SCALE GENOMIC DNA]</scope>
    <source>
        <strain evidence="3 4">Gsoil 809</strain>
    </source>
</reference>
<evidence type="ECO:0000256" key="2">
    <source>
        <dbReference type="ARBA" id="ARBA00023002"/>
    </source>
</evidence>
<accession>A0A5B8VS03</accession>
<keyword evidence="2" id="KW-0560">Oxidoreductase</keyword>
<dbReference type="RefSeq" id="WP_146787658.1">
    <property type="nucleotide sequence ID" value="NZ_CP042434.1"/>
</dbReference>
<dbReference type="Gene3D" id="3.40.50.720">
    <property type="entry name" value="NAD(P)-binding Rossmann-like Domain"/>
    <property type="match status" value="1"/>
</dbReference>
<gene>
    <name evidence="3" type="ORF">FSB73_22645</name>
</gene>
<proteinExistence type="inferred from homology"/>
<evidence type="ECO:0000313" key="4">
    <source>
        <dbReference type="Proteomes" id="UP000321291"/>
    </source>
</evidence>
<dbReference type="PRINTS" id="PR00080">
    <property type="entry name" value="SDRFAMILY"/>
</dbReference>
<dbReference type="AlphaFoldDB" id="A0A5B8VS03"/>
<name>A0A5B8VS03_9BACT</name>
<dbReference type="Proteomes" id="UP000321291">
    <property type="component" value="Chromosome"/>
</dbReference>
<dbReference type="InterPro" id="IPR002347">
    <property type="entry name" value="SDR_fam"/>
</dbReference>